<dbReference type="InterPro" id="IPR012854">
    <property type="entry name" value="Cu_amine_oxidase-like_N"/>
</dbReference>
<dbReference type="InterPro" id="IPR036582">
    <property type="entry name" value="Mao_N_sf"/>
</dbReference>
<feature type="signal peptide" evidence="1">
    <location>
        <begin position="1"/>
        <end position="24"/>
    </location>
</feature>
<protein>
    <submittedName>
        <fullName evidence="3">Copper amine oxidase-like protein</fullName>
    </submittedName>
</protein>
<evidence type="ECO:0000259" key="2">
    <source>
        <dbReference type="Pfam" id="PF07833"/>
    </source>
</evidence>
<dbReference type="AlphaFoldDB" id="A0A318XJ95"/>
<organism evidence="3 4">
    <name type="scientific">Ruminiclostridium sufflavum DSM 19573</name>
    <dbReference type="NCBI Taxonomy" id="1121337"/>
    <lineage>
        <taxon>Bacteria</taxon>
        <taxon>Bacillati</taxon>
        <taxon>Bacillota</taxon>
        <taxon>Clostridia</taxon>
        <taxon>Eubacteriales</taxon>
        <taxon>Oscillospiraceae</taxon>
        <taxon>Ruminiclostridium</taxon>
    </lineage>
</organism>
<evidence type="ECO:0000313" key="4">
    <source>
        <dbReference type="Proteomes" id="UP000248132"/>
    </source>
</evidence>
<comment type="caution">
    <text evidence="3">The sequence shown here is derived from an EMBL/GenBank/DDBJ whole genome shotgun (WGS) entry which is preliminary data.</text>
</comment>
<evidence type="ECO:0000313" key="3">
    <source>
        <dbReference type="EMBL" id="PYG87315.1"/>
    </source>
</evidence>
<dbReference type="SUPFAM" id="SSF55383">
    <property type="entry name" value="Copper amine oxidase, domain N"/>
    <property type="match status" value="1"/>
</dbReference>
<gene>
    <name evidence="3" type="ORF">LY28_02222</name>
</gene>
<keyword evidence="4" id="KW-1185">Reference proteome</keyword>
<dbReference type="Pfam" id="PF07833">
    <property type="entry name" value="Cu_amine_oxidN1"/>
    <property type="match status" value="1"/>
</dbReference>
<dbReference type="RefSeq" id="WP_110462250.1">
    <property type="nucleotide sequence ID" value="NZ_QKMR01000012.1"/>
</dbReference>
<dbReference type="Gene3D" id="2.50.20.20">
    <property type="match status" value="1"/>
</dbReference>
<proteinExistence type="predicted"/>
<feature type="chain" id="PRO_5016399729" evidence="1">
    <location>
        <begin position="25"/>
        <end position="383"/>
    </location>
</feature>
<dbReference type="Pfam" id="PF20316">
    <property type="entry name" value="DUF6612"/>
    <property type="match status" value="1"/>
</dbReference>
<name>A0A318XJ95_9FIRM</name>
<reference evidence="3 4" key="1">
    <citation type="submission" date="2018-06" db="EMBL/GenBank/DDBJ databases">
        <title>Genomic Encyclopedia of Type Strains, Phase I: the one thousand microbial genomes (KMG-I) project.</title>
        <authorList>
            <person name="Kyrpides N."/>
        </authorList>
    </citation>
    <scope>NUCLEOTIDE SEQUENCE [LARGE SCALE GENOMIC DNA]</scope>
    <source>
        <strain evidence="3 4">DSM 19573</strain>
    </source>
</reference>
<sequence length="383" mass="42568">MKKYISAGFAFVFVMFCFVLPVSAANNITEMPDVKIVIDGQTGTYENTPINMNNRTLLPLKGILVKLGVSDDNEHIAWNGKEKSVTVLKDSTKIYLKIGSEKASVNGKEIVLDASPVIYNGRTYIPVNFIAKSLGMKVVWDASSKSVLIREQAEFDNVKAIIEKSNAAMDAIKSCKAHADINMDAGQGMSINMNMDMTIDMLLKKIYMNMKMDMSIISMDMDFYFADNTMYVKSPLTEEWEKTTMSDSKYADIFDSSSNVNILDGSDALYAGLKKVESENPDEILLEGDVFLGELLKMASMTQGTDLSDIVFNKFNVKISLNKNTYRMNNIIMDVSFSNLSDETQAEMSIKCAYTDYDAAVDIVVPEDVINSAVENPDLAEEI</sequence>
<keyword evidence="1" id="KW-0732">Signal</keyword>
<dbReference type="EMBL" id="QKMR01000012">
    <property type="protein sequence ID" value="PYG87315.1"/>
    <property type="molecule type" value="Genomic_DNA"/>
</dbReference>
<dbReference type="Proteomes" id="UP000248132">
    <property type="component" value="Unassembled WGS sequence"/>
</dbReference>
<dbReference type="OrthoDB" id="2666280at2"/>
<dbReference type="Gene3D" id="3.30.457.10">
    <property type="entry name" value="Copper amine oxidase-like, N-terminal domain"/>
    <property type="match status" value="1"/>
</dbReference>
<dbReference type="InterPro" id="IPR046720">
    <property type="entry name" value="DUF6612"/>
</dbReference>
<feature type="domain" description="Copper amine oxidase-like N-terminal" evidence="2">
    <location>
        <begin position="37"/>
        <end position="149"/>
    </location>
</feature>
<evidence type="ECO:0000256" key="1">
    <source>
        <dbReference type="SAM" id="SignalP"/>
    </source>
</evidence>
<accession>A0A318XJ95</accession>